<dbReference type="RefSeq" id="WP_035682092.1">
    <property type="nucleotide sequence ID" value="NZ_JPRL01000001.1"/>
</dbReference>
<protein>
    <submittedName>
        <fullName evidence="1">Uncharacterized protein</fullName>
    </submittedName>
</protein>
<comment type="caution">
    <text evidence="1">The sequence shown here is derived from an EMBL/GenBank/DDBJ whole genome shotgun (WGS) entry which is preliminary data.</text>
</comment>
<evidence type="ECO:0000313" key="1">
    <source>
        <dbReference type="EMBL" id="KFF05061.1"/>
    </source>
</evidence>
<keyword evidence="2" id="KW-1185">Reference proteome</keyword>
<gene>
    <name evidence="1" type="ORF">IW19_05750</name>
</gene>
<organism evidence="1 2">
    <name type="scientific">Flavobacterium reichenbachii</name>
    <dbReference type="NCBI Taxonomy" id="362418"/>
    <lineage>
        <taxon>Bacteria</taxon>
        <taxon>Pseudomonadati</taxon>
        <taxon>Bacteroidota</taxon>
        <taxon>Flavobacteriia</taxon>
        <taxon>Flavobacteriales</taxon>
        <taxon>Flavobacteriaceae</taxon>
        <taxon>Flavobacterium</taxon>
    </lineage>
</organism>
<evidence type="ECO:0000313" key="2">
    <source>
        <dbReference type="Proteomes" id="UP000028715"/>
    </source>
</evidence>
<sequence>MKKSHTNSNANYSCLISNTSIYTSENNDLIYIKSYRGDWGDWDEKPANIAKIDSKQFEHTAKTVSTEKAAPNF</sequence>
<dbReference type="EMBL" id="JPRL01000001">
    <property type="protein sequence ID" value="KFF05061.1"/>
    <property type="molecule type" value="Genomic_DNA"/>
</dbReference>
<reference evidence="1 2" key="1">
    <citation type="submission" date="2014-07" db="EMBL/GenBank/DDBJ databases">
        <title>Genome of Flavobacterium reichenbachii LMG 25512.</title>
        <authorList>
            <person name="Stropko S.J."/>
            <person name="Pipes S.E."/>
            <person name="Newman J.D."/>
        </authorList>
    </citation>
    <scope>NUCLEOTIDE SEQUENCE [LARGE SCALE GENOMIC DNA]</scope>
    <source>
        <strain evidence="1 2">LMG 25512</strain>
    </source>
</reference>
<accession>A0A085ZKU7</accession>
<proteinExistence type="predicted"/>
<dbReference type="Proteomes" id="UP000028715">
    <property type="component" value="Unassembled WGS sequence"/>
</dbReference>
<dbReference type="OrthoDB" id="1366813at2"/>
<dbReference type="AlphaFoldDB" id="A0A085ZKU7"/>
<name>A0A085ZKU7_9FLAO</name>